<feature type="compositionally biased region" description="Polar residues" evidence="1">
    <location>
        <begin position="56"/>
        <end position="66"/>
    </location>
</feature>
<keyword evidence="2" id="KW-0732">Signal</keyword>
<dbReference type="RefSeq" id="WP_190147540.1">
    <property type="nucleotide sequence ID" value="NZ_BMTL01000002.1"/>
</dbReference>
<evidence type="ECO:0000256" key="2">
    <source>
        <dbReference type="SAM" id="SignalP"/>
    </source>
</evidence>
<organism evidence="3 4">
    <name type="scientific">Streptomyces humidus</name>
    <dbReference type="NCBI Taxonomy" id="52259"/>
    <lineage>
        <taxon>Bacteria</taxon>
        <taxon>Bacillati</taxon>
        <taxon>Actinomycetota</taxon>
        <taxon>Actinomycetes</taxon>
        <taxon>Kitasatosporales</taxon>
        <taxon>Streptomycetaceae</taxon>
        <taxon>Streptomyces</taxon>
    </lineage>
</organism>
<dbReference type="AlphaFoldDB" id="A0A918L1F2"/>
<gene>
    <name evidence="3" type="ORF">GCM10010269_04950</name>
</gene>
<evidence type="ECO:0000313" key="3">
    <source>
        <dbReference type="EMBL" id="GGR69204.1"/>
    </source>
</evidence>
<feature type="region of interest" description="Disordered" evidence="1">
    <location>
        <begin position="41"/>
        <end position="66"/>
    </location>
</feature>
<evidence type="ECO:0000256" key="1">
    <source>
        <dbReference type="SAM" id="MobiDB-lite"/>
    </source>
</evidence>
<reference evidence="3" key="1">
    <citation type="journal article" date="2014" name="Int. J. Syst. Evol. Microbiol.">
        <title>Complete genome sequence of Corynebacterium casei LMG S-19264T (=DSM 44701T), isolated from a smear-ripened cheese.</title>
        <authorList>
            <consortium name="US DOE Joint Genome Institute (JGI-PGF)"/>
            <person name="Walter F."/>
            <person name="Albersmeier A."/>
            <person name="Kalinowski J."/>
            <person name="Ruckert C."/>
        </authorList>
    </citation>
    <scope>NUCLEOTIDE SEQUENCE</scope>
    <source>
        <strain evidence="3">JCM 4386</strain>
    </source>
</reference>
<comment type="caution">
    <text evidence="3">The sequence shown here is derived from an EMBL/GenBank/DDBJ whole genome shotgun (WGS) entry which is preliminary data.</text>
</comment>
<dbReference type="EMBL" id="BMTL01000002">
    <property type="protein sequence ID" value="GGR69204.1"/>
    <property type="molecule type" value="Genomic_DNA"/>
</dbReference>
<evidence type="ECO:0000313" key="4">
    <source>
        <dbReference type="Proteomes" id="UP000606194"/>
    </source>
</evidence>
<reference evidence="3" key="2">
    <citation type="submission" date="2020-09" db="EMBL/GenBank/DDBJ databases">
        <authorList>
            <person name="Sun Q."/>
            <person name="Ohkuma M."/>
        </authorList>
    </citation>
    <scope>NUCLEOTIDE SEQUENCE</scope>
    <source>
        <strain evidence="3">JCM 4386</strain>
    </source>
</reference>
<feature type="chain" id="PRO_5037344295" description="PknH-like extracellular domain-containing protein" evidence="2">
    <location>
        <begin position="28"/>
        <end position="213"/>
    </location>
</feature>
<protein>
    <recommendedName>
        <fullName evidence="5">PknH-like extracellular domain-containing protein</fullName>
    </recommendedName>
</protein>
<sequence>MPKHIRGVTLIMLTGLTAFTGAGPSFGAGFAPSAGVASSQRPGFLSASDLPPRPGSSWTSGKITAGTSTGVETDRCLGMALDGVSNSWHRDFRTDLDTSARQVGVQSSSASAAKSLYSRINQDIKSCAGRIERADPQTEATLRDYGRLDVEEGSHVYGLHTETSWGATDIRLLSVGRDGTRVTVVDWGQMGGFADAPVKAFKKTTVKAVDGLR</sequence>
<feature type="signal peptide" evidence="2">
    <location>
        <begin position="1"/>
        <end position="27"/>
    </location>
</feature>
<dbReference type="Proteomes" id="UP000606194">
    <property type="component" value="Unassembled WGS sequence"/>
</dbReference>
<keyword evidence="4" id="KW-1185">Reference proteome</keyword>
<evidence type="ECO:0008006" key="5">
    <source>
        <dbReference type="Google" id="ProtNLM"/>
    </source>
</evidence>
<proteinExistence type="predicted"/>
<name>A0A918L1F2_9ACTN</name>
<accession>A0A918L1F2</accession>